<keyword evidence="3" id="KW-1185">Reference proteome</keyword>
<name>A0A7X0PKS3_9BURK</name>
<reference evidence="2 3" key="1">
    <citation type="submission" date="2020-08" db="EMBL/GenBank/DDBJ databases">
        <title>Functional genomics of gut bacteria from endangered species of beetles.</title>
        <authorList>
            <person name="Carlos-Shanley C."/>
        </authorList>
    </citation>
    <scope>NUCLEOTIDE SEQUENCE [LARGE SCALE GENOMIC DNA]</scope>
    <source>
        <strain evidence="2 3">S00198</strain>
    </source>
</reference>
<feature type="chain" id="PRO_5030988774" evidence="1">
    <location>
        <begin position="26"/>
        <end position="345"/>
    </location>
</feature>
<dbReference type="AlphaFoldDB" id="A0A7X0PKS3"/>
<organism evidence="2 3">
    <name type="scientific">Acidovorax soli</name>
    <dbReference type="NCBI Taxonomy" id="592050"/>
    <lineage>
        <taxon>Bacteria</taxon>
        <taxon>Pseudomonadati</taxon>
        <taxon>Pseudomonadota</taxon>
        <taxon>Betaproteobacteria</taxon>
        <taxon>Burkholderiales</taxon>
        <taxon>Comamonadaceae</taxon>
        <taxon>Acidovorax</taxon>
    </lineage>
</organism>
<sequence>MNLASSFRKTAAIALGATACMAAYAQYTPYFSMTGITWEDETTFRLDGARIQGLGLTAADEVSLRYQFRPADATFGLIGAQANAGAGVVFRDQNFTSVEAQPATISYMANGNSYTGNNSSRSFSATAAAPFVATATLQPGHVISLGITRQSAEWRYEMIDPDGKVIVTYDGEPGVGVISAARRITRAGVHTVRISPRNGGNLAFDLELFNGNNKPMQQLTNGSRISTSFENNIRHYYKGVVQLQAGSRLSLTQASSDIGICVLDELSRKQDCSTGLPVSTRVDRAGNYYVFIYNVKGWGGSYTGTVSVVQEQASQVSANGSVARTAASARPAPVDLGAGAFNPAP</sequence>
<keyword evidence="1" id="KW-0732">Signal</keyword>
<comment type="caution">
    <text evidence="2">The sequence shown here is derived from an EMBL/GenBank/DDBJ whole genome shotgun (WGS) entry which is preliminary data.</text>
</comment>
<evidence type="ECO:0000256" key="1">
    <source>
        <dbReference type="SAM" id="SignalP"/>
    </source>
</evidence>
<gene>
    <name evidence="2" type="ORF">HNP48_006375</name>
</gene>
<accession>A0A7X0PKS3</accession>
<protein>
    <submittedName>
        <fullName evidence="2">Uncharacterized protein</fullName>
    </submittedName>
</protein>
<feature type="signal peptide" evidence="1">
    <location>
        <begin position="1"/>
        <end position="25"/>
    </location>
</feature>
<dbReference type="EMBL" id="JACHLK010000021">
    <property type="protein sequence ID" value="MBB6563651.1"/>
    <property type="molecule type" value="Genomic_DNA"/>
</dbReference>
<dbReference type="RefSeq" id="WP_184864896.1">
    <property type="nucleotide sequence ID" value="NZ_JACHLK010000021.1"/>
</dbReference>
<evidence type="ECO:0000313" key="3">
    <source>
        <dbReference type="Proteomes" id="UP000575083"/>
    </source>
</evidence>
<dbReference type="Proteomes" id="UP000575083">
    <property type="component" value="Unassembled WGS sequence"/>
</dbReference>
<proteinExistence type="predicted"/>
<evidence type="ECO:0000313" key="2">
    <source>
        <dbReference type="EMBL" id="MBB6563651.1"/>
    </source>
</evidence>